<evidence type="ECO:0000256" key="1">
    <source>
        <dbReference type="HAMAP-Rule" id="MF_00386"/>
    </source>
</evidence>
<dbReference type="HAMAP" id="MF_00386">
    <property type="entry name" value="UPF0161_YidD"/>
    <property type="match status" value="1"/>
</dbReference>
<sequence>MKLLLLSIIRLYQKTFSLDHGPLSFLKPYGQCKFFPSCSEYAYQAVKRYGLFKGSFLSMRRLIRCAPWSKGGVDCVV</sequence>
<dbReference type="NCBIfam" id="TIGR00278">
    <property type="entry name" value="membrane protein insertion efficiency factor YidD"/>
    <property type="match status" value="1"/>
</dbReference>
<dbReference type="Pfam" id="PF01809">
    <property type="entry name" value="YidD"/>
    <property type="match status" value="1"/>
</dbReference>
<dbReference type="EMBL" id="MHJU01000001">
    <property type="protein sequence ID" value="OGY74261.1"/>
    <property type="molecule type" value="Genomic_DNA"/>
</dbReference>
<dbReference type="InterPro" id="IPR002696">
    <property type="entry name" value="Membr_insert_effic_factor_YidD"/>
</dbReference>
<dbReference type="PANTHER" id="PTHR33383">
    <property type="entry name" value="MEMBRANE PROTEIN INSERTION EFFICIENCY FACTOR-RELATED"/>
    <property type="match status" value="1"/>
</dbReference>
<reference evidence="2 3" key="1">
    <citation type="journal article" date="2016" name="Nat. Commun.">
        <title>Thousands of microbial genomes shed light on interconnected biogeochemical processes in an aquifer system.</title>
        <authorList>
            <person name="Anantharaman K."/>
            <person name="Brown C.T."/>
            <person name="Hug L.A."/>
            <person name="Sharon I."/>
            <person name="Castelle C.J."/>
            <person name="Probst A.J."/>
            <person name="Thomas B.C."/>
            <person name="Singh A."/>
            <person name="Wilkins M.J."/>
            <person name="Karaoz U."/>
            <person name="Brodie E.L."/>
            <person name="Williams K.H."/>
            <person name="Hubbard S.S."/>
            <person name="Banfield J.F."/>
        </authorList>
    </citation>
    <scope>NUCLEOTIDE SEQUENCE [LARGE SCALE GENOMIC DNA]</scope>
</reference>
<protein>
    <recommendedName>
        <fullName evidence="1">Putative membrane protein insertion efficiency factor</fullName>
    </recommendedName>
</protein>
<evidence type="ECO:0000313" key="3">
    <source>
        <dbReference type="Proteomes" id="UP000178315"/>
    </source>
</evidence>
<dbReference type="GO" id="GO:0005886">
    <property type="term" value="C:plasma membrane"/>
    <property type="evidence" value="ECO:0007669"/>
    <property type="project" value="UniProtKB-SubCell"/>
</dbReference>
<keyword evidence="1" id="KW-1003">Cell membrane</keyword>
<proteinExistence type="inferred from homology"/>
<accession>A0A1G2ABM0</accession>
<dbReference type="Proteomes" id="UP000178315">
    <property type="component" value="Unassembled WGS sequence"/>
</dbReference>
<dbReference type="AlphaFoldDB" id="A0A1G2ABM0"/>
<organism evidence="2 3">
    <name type="scientific">Candidatus Jacksonbacteria bacterium RIFCSPLOWO2_02_FULL_44_20</name>
    <dbReference type="NCBI Taxonomy" id="1798460"/>
    <lineage>
        <taxon>Bacteria</taxon>
        <taxon>Candidatus Jacksoniibacteriota</taxon>
    </lineage>
</organism>
<dbReference type="PANTHER" id="PTHR33383:SF1">
    <property type="entry name" value="MEMBRANE PROTEIN INSERTION EFFICIENCY FACTOR-RELATED"/>
    <property type="match status" value="1"/>
</dbReference>
<dbReference type="SMART" id="SM01234">
    <property type="entry name" value="Haemolytic"/>
    <property type="match status" value="1"/>
</dbReference>
<name>A0A1G2ABM0_9BACT</name>
<keyword evidence="1" id="KW-0472">Membrane</keyword>
<comment type="subcellular location">
    <subcellularLocation>
        <location evidence="1">Cell membrane</location>
        <topology evidence="1">Peripheral membrane protein</topology>
        <orientation evidence="1">Cytoplasmic side</orientation>
    </subcellularLocation>
</comment>
<comment type="caution">
    <text evidence="2">The sequence shown here is derived from an EMBL/GenBank/DDBJ whole genome shotgun (WGS) entry which is preliminary data.</text>
</comment>
<comment type="function">
    <text evidence="1">Could be involved in insertion of integral membrane proteins into the membrane.</text>
</comment>
<comment type="similarity">
    <text evidence="1">Belongs to the UPF0161 family.</text>
</comment>
<evidence type="ECO:0000313" key="2">
    <source>
        <dbReference type="EMBL" id="OGY74261.1"/>
    </source>
</evidence>
<gene>
    <name evidence="2" type="ORF">A3H61_01395</name>
</gene>